<dbReference type="AlphaFoldDB" id="A0A0U2W5W4"/>
<accession>A0A0U2W5W4</accession>
<name>A0A0U2W5W4_9BACL</name>
<organism evidence="2 3">
    <name type="scientific">Paenibacillus naphthalenovorans</name>
    <dbReference type="NCBI Taxonomy" id="162209"/>
    <lineage>
        <taxon>Bacteria</taxon>
        <taxon>Bacillati</taxon>
        <taxon>Bacillota</taxon>
        <taxon>Bacilli</taxon>
        <taxon>Bacillales</taxon>
        <taxon>Paenibacillaceae</taxon>
        <taxon>Paenibacillus</taxon>
    </lineage>
</organism>
<protein>
    <recommendedName>
        <fullName evidence="1">Prolow-density lipoprotein receptor-related protein 1-like beta-propeller domain-containing protein</fullName>
    </recommendedName>
</protein>
<keyword evidence="3" id="KW-1185">Reference proteome</keyword>
<sequence>MFKRKPFPVLFFRDIIYFPMTWRFTNDAFGWNTAWDQVNGYRISACGSLSETAEQRNKEQLVQNNLINGGLLAVSGDWIYTNPSSSTPSLARWSIDGSSRMKLSDDNARSINVVDDWIYYTV</sequence>
<dbReference type="Pfam" id="PF16472">
    <property type="entry name" value="DUF5050"/>
    <property type="match status" value="1"/>
</dbReference>
<dbReference type="PATRIC" id="fig|162209.4.peg.2691"/>
<feature type="domain" description="Prolow-density lipoprotein receptor-related protein 1-like beta-propeller" evidence="1">
    <location>
        <begin position="64"/>
        <end position="121"/>
    </location>
</feature>
<dbReference type="EMBL" id="CP013652">
    <property type="protein sequence ID" value="ALS22901.1"/>
    <property type="molecule type" value="Genomic_DNA"/>
</dbReference>
<dbReference type="InterPro" id="IPR032485">
    <property type="entry name" value="LRP1-like_beta_prop"/>
</dbReference>
<reference evidence="3" key="1">
    <citation type="submission" date="2015-12" db="EMBL/GenBank/DDBJ databases">
        <title>Complete genome sequences of two moderately thermophilic Paenibacillus species.</title>
        <authorList>
            <person name="Butler R.III."/>
            <person name="Wang J."/>
            <person name="Stark B.C."/>
            <person name="Pombert J.-F."/>
        </authorList>
    </citation>
    <scope>NUCLEOTIDE SEQUENCE [LARGE SCALE GENOMIC DNA]</scope>
    <source>
        <strain evidence="3">32O-Y</strain>
    </source>
</reference>
<evidence type="ECO:0000313" key="3">
    <source>
        <dbReference type="Proteomes" id="UP000061660"/>
    </source>
</evidence>
<evidence type="ECO:0000313" key="2">
    <source>
        <dbReference type="EMBL" id="ALS22901.1"/>
    </source>
</evidence>
<proteinExistence type="predicted"/>
<dbReference type="OrthoDB" id="61520at2"/>
<dbReference type="STRING" id="162209.IJ22_25280"/>
<dbReference type="Proteomes" id="UP000061660">
    <property type="component" value="Chromosome"/>
</dbReference>
<reference evidence="2 3" key="2">
    <citation type="journal article" date="2016" name="Genome Announc.">
        <title>Complete Genome Sequences of Two Interactive Moderate Thermophiles, Paenibacillus napthalenovorans 32O-Y and Paenibacillus sp. 32O-W.</title>
        <authorList>
            <person name="Butler R.R.III."/>
            <person name="Wang J."/>
            <person name="Stark B.C."/>
            <person name="Pombert J.F."/>
        </authorList>
    </citation>
    <scope>NUCLEOTIDE SEQUENCE [LARGE SCALE GENOMIC DNA]</scope>
    <source>
        <strain evidence="2 3">32O-Y</strain>
    </source>
</reference>
<dbReference type="KEGG" id="pnp:IJ22_25280"/>
<gene>
    <name evidence="2" type="ORF">IJ22_25280</name>
</gene>
<evidence type="ECO:0000259" key="1">
    <source>
        <dbReference type="Pfam" id="PF16472"/>
    </source>
</evidence>